<evidence type="ECO:0000313" key="2">
    <source>
        <dbReference type="Proteomes" id="UP001145087"/>
    </source>
</evidence>
<dbReference type="EMBL" id="JAPOHD010000010">
    <property type="protein sequence ID" value="MCY1719765.1"/>
    <property type="molecule type" value="Genomic_DNA"/>
</dbReference>
<sequence>MLDDLNRLKKQHEENKAHNNALFERFTQKLSPALNEVVFQHLAKNRNTYENELLKLGNKYARLIFENFSNAHWLNNNVGPMADLNAVPVPGSDRAEAEFYCQKLKEEVAEEFRAEVEKLYWEEYTKNQESEAFKYAVYQKMKAVFTEFYIDDIMVFESHILRYFDRSLYLMCTLAYVDEVYSLD</sequence>
<evidence type="ECO:0000313" key="1">
    <source>
        <dbReference type="EMBL" id="MCY1719765.1"/>
    </source>
</evidence>
<protein>
    <submittedName>
        <fullName evidence="1">Uncharacterized protein</fullName>
    </submittedName>
</protein>
<organism evidence="1 2">
    <name type="scientific">Draconibacterium aestuarii</name>
    <dbReference type="NCBI Taxonomy" id="2998507"/>
    <lineage>
        <taxon>Bacteria</taxon>
        <taxon>Pseudomonadati</taxon>
        <taxon>Bacteroidota</taxon>
        <taxon>Bacteroidia</taxon>
        <taxon>Marinilabiliales</taxon>
        <taxon>Prolixibacteraceae</taxon>
        <taxon>Draconibacterium</taxon>
    </lineage>
</organism>
<accession>A0A9X3FBB3</accession>
<name>A0A9X3FBB3_9BACT</name>
<proteinExistence type="predicted"/>
<keyword evidence="2" id="KW-1185">Reference proteome</keyword>
<comment type="caution">
    <text evidence="1">The sequence shown here is derived from an EMBL/GenBank/DDBJ whole genome shotgun (WGS) entry which is preliminary data.</text>
</comment>
<dbReference type="Proteomes" id="UP001145087">
    <property type="component" value="Unassembled WGS sequence"/>
</dbReference>
<reference evidence="1" key="1">
    <citation type="submission" date="2022-11" db="EMBL/GenBank/DDBJ databases">
        <title>Marilongibacter aestuarii gen. nov., sp. nov., isolated from tidal flat sediment.</title>
        <authorList>
            <person name="Jiayan W."/>
        </authorList>
    </citation>
    <scope>NUCLEOTIDE SEQUENCE</scope>
    <source>
        <strain evidence="1">Z1-6</strain>
    </source>
</reference>
<dbReference type="RefSeq" id="WP_343332101.1">
    <property type="nucleotide sequence ID" value="NZ_JAPOHD010000010.1"/>
</dbReference>
<dbReference type="AlphaFoldDB" id="A0A9X3FBB3"/>
<gene>
    <name evidence="1" type="ORF">OU798_05390</name>
</gene>